<reference evidence="9" key="1">
    <citation type="submission" date="2015-12" db="EMBL/GenBank/DDBJ databases">
        <title>De novo transcriptome assembly of four potential Pierce s Disease insect vectors from Arizona vineyards.</title>
        <authorList>
            <person name="Tassone E.E."/>
        </authorList>
    </citation>
    <scope>NUCLEOTIDE SEQUENCE</scope>
</reference>
<dbReference type="CDD" id="cd00160">
    <property type="entry name" value="RhoGEF"/>
    <property type="match status" value="1"/>
</dbReference>
<evidence type="ECO:0000313" key="5">
    <source>
        <dbReference type="EMBL" id="JAS16602.1"/>
    </source>
</evidence>
<dbReference type="GO" id="GO:0035556">
    <property type="term" value="P:intracellular signal transduction"/>
    <property type="evidence" value="ECO:0007669"/>
    <property type="project" value="InterPro"/>
</dbReference>
<dbReference type="EMBL" id="GEDC01014711">
    <property type="protein sequence ID" value="JAS22587.1"/>
    <property type="molecule type" value="Transcribed_RNA"/>
</dbReference>
<dbReference type="GO" id="GO:0005085">
    <property type="term" value="F:guanyl-nucleotide exchange factor activity"/>
    <property type="evidence" value="ECO:0007669"/>
    <property type="project" value="InterPro"/>
</dbReference>
<evidence type="ECO:0000313" key="6">
    <source>
        <dbReference type="EMBL" id="JAS19942.1"/>
    </source>
</evidence>
<dbReference type="EMBL" id="GEDC01013948">
    <property type="protein sequence ID" value="JAS23350.1"/>
    <property type="molecule type" value="Transcribed_RNA"/>
</dbReference>
<evidence type="ECO:0000313" key="8">
    <source>
        <dbReference type="EMBL" id="JAS22587.1"/>
    </source>
</evidence>
<dbReference type="EMBL" id="GEDC01025716">
    <property type="protein sequence ID" value="JAS11582.1"/>
    <property type="molecule type" value="Transcribed_RNA"/>
</dbReference>
<dbReference type="InterPro" id="IPR011993">
    <property type="entry name" value="PH-like_dom_sf"/>
</dbReference>
<dbReference type="SUPFAM" id="SSF50729">
    <property type="entry name" value="PH domain-like"/>
    <property type="match status" value="1"/>
</dbReference>
<dbReference type="InterPro" id="IPR035899">
    <property type="entry name" value="DBL_dom_sf"/>
</dbReference>
<dbReference type="InterPro" id="IPR000219">
    <property type="entry name" value="DH_dom"/>
</dbReference>
<dbReference type="EMBL" id="GEDC01017356">
    <property type="protein sequence ID" value="JAS19942.1"/>
    <property type="molecule type" value="Transcribed_RNA"/>
</dbReference>
<dbReference type="EMBL" id="GEDC01016190">
    <property type="protein sequence ID" value="JAS21108.1"/>
    <property type="molecule type" value="Transcribed_RNA"/>
</dbReference>
<dbReference type="EMBL" id="GEDC01000040">
    <property type="protein sequence ID" value="JAS37258.1"/>
    <property type="molecule type" value="Transcribed_RNA"/>
</dbReference>
<dbReference type="SMART" id="SM00325">
    <property type="entry name" value="RhoGEF"/>
    <property type="match status" value="1"/>
</dbReference>
<evidence type="ECO:0000313" key="7">
    <source>
        <dbReference type="EMBL" id="JAS21108.1"/>
    </source>
</evidence>
<dbReference type="Gene3D" id="2.30.29.30">
    <property type="entry name" value="Pleckstrin-homology domain (PH domain)/Phosphotyrosine-binding domain (PTB)"/>
    <property type="match status" value="1"/>
</dbReference>
<dbReference type="AlphaFoldDB" id="A0A1B6DCI2"/>
<dbReference type="Gene3D" id="1.20.900.10">
    <property type="entry name" value="Dbl homology (DH) domain"/>
    <property type="match status" value="1"/>
</dbReference>
<dbReference type="EMBL" id="GEDC01030665">
    <property type="protein sequence ID" value="JAS06633.1"/>
    <property type="molecule type" value="Transcribed_RNA"/>
</dbReference>
<evidence type="ECO:0000259" key="1">
    <source>
        <dbReference type="PROSITE" id="PS50010"/>
    </source>
</evidence>
<sequence>MDPVSPQSSLSQDLRLLLNQRNILSCKTKSKVIEDLDNHISNNEEKRNLYLRSKIIDEIITSELSYLNQLEKIIQYFKEPLQNDLLYLPKILKNLFGNLEPIYKVNVEFSNQLQANRDNIAVAFLNLAPFFKLYSSYAYGYKYALASLQDLLQTNSKFNELVRNQESRPEIGCKLSSLLITPIQRIPRYRLLLRELLSKTESTHPHYSVLKDALSEIGKVTEHINGLVKELESMHRLIDIQRCFKGGNPIIISPGRKLIKEGRLLKVSRNGNLSQECYNILLTDSFLYCKIKKHLIDDIAIDTNSLECCFIFPLKKCSVELVLSHSVFKLSCNGEIMIFYSHDYNLIEEWVKAIITEKKKIGLTTVGKKSSAQQPLCNKESTNQNIAIGPHKNQRCWPRKRKSLNHEETTLSINETDVSQKKKIKIVKNLQEESQKNKHIEANHSQLIPSKSTSYGLAIKSLFQRVGESIHQYFFPFK</sequence>
<dbReference type="SMART" id="SM00233">
    <property type="entry name" value="PH"/>
    <property type="match status" value="1"/>
</dbReference>
<evidence type="ECO:0000313" key="2">
    <source>
        <dbReference type="EMBL" id="JAS06633.1"/>
    </source>
</evidence>
<evidence type="ECO:0000313" key="9">
    <source>
        <dbReference type="EMBL" id="JAS23350.1"/>
    </source>
</evidence>
<evidence type="ECO:0000313" key="10">
    <source>
        <dbReference type="EMBL" id="JAS37258.1"/>
    </source>
</evidence>
<dbReference type="PANTHER" id="PTHR12673:SF159">
    <property type="entry name" value="LD03170P"/>
    <property type="match status" value="1"/>
</dbReference>
<dbReference type="Pfam" id="PF00621">
    <property type="entry name" value="RhoGEF"/>
    <property type="match status" value="1"/>
</dbReference>
<dbReference type="PROSITE" id="PS00741">
    <property type="entry name" value="DH_1"/>
    <property type="match status" value="1"/>
</dbReference>
<dbReference type="GO" id="GO:0005737">
    <property type="term" value="C:cytoplasm"/>
    <property type="evidence" value="ECO:0007669"/>
    <property type="project" value="TreeGrafter"/>
</dbReference>
<accession>A0A1B6DCI2</accession>
<name>A0A1B6DCI2_9HEMI</name>
<protein>
    <recommendedName>
        <fullName evidence="1">DH domain-containing protein</fullName>
    </recommendedName>
</protein>
<dbReference type="PROSITE" id="PS50010">
    <property type="entry name" value="DH_2"/>
    <property type="match status" value="1"/>
</dbReference>
<evidence type="ECO:0000313" key="3">
    <source>
        <dbReference type="EMBL" id="JAS11582.1"/>
    </source>
</evidence>
<dbReference type="EMBL" id="GEDC01024557">
    <property type="protein sequence ID" value="JAS12741.1"/>
    <property type="molecule type" value="Transcribed_RNA"/>
</dbReference>
<dbReference type="InterPro" id="IPR001849">
    <property type="entry name" value="PH_domain"/>
</dbReference>
<dbReference type="EMBL" id="GEDC01020696">
    <property type="protein sequence ID" value="JAS16602.1"/>
    <property type="molecule type" value="Transcribed_RNA"/>
</dbReference>
<proteinExistence type="predicted"/>
<gene>
    <name evidence="9" type="ORF">g.33565</name>
    <name evidence="8" type="ORF">g.33568</name>
    <name evidence="3" type="ORF">g.33570</name>
    <name evidence="10" type="ORF">g.33573</name>
    <name evidence="7" type="ORF">g.33575</name>
    <name evidence="6" type="ORF">g.33581</name>
    <name evidence="4" type="ORF">g.33584</name>
    <name evidence="5" type="ORF">g.33586</name>
    <name evidence="2" type="ORF">g.33589</name>
</gene>
<evidence type="ECO:0000313" key="4">
    <source>
        <dbReference type="EMBL" id="JAS12741.1"/>
    </source>
</evidence>
<dbReference type="PANTHER" id="PTHR12673">
    <property type="entry name" value="FACIOGENITAL DYSPLASIA PROTEIN"/>
    <property type="match status" value="1"/>
</dbReference>
<feature type="domain" description="DH" evidence="1">
    <location>
        <begin position="51"/>
        <end position="227"/>
    </location>
</feature>
<dbReference type="InterPro" id="IPR051092">
    <property type="entry name" value="FYVE_RhoGEF_PH"/>
</dbReference>
<organism evidence="9">
    <name type="scientific">Clastoptera arizonana</name>
    <name type="common">Arizona spittle bug</name>
    <dbReference type="NCBI Taxonomy" id="38151"/>
    <lineage>
        <taxon>Eukaryota</taxon>
        <taxon>Metazoa</taxon>
        <taxon>Ecdysozoa</taxon>
        <taxon>Arthropoda</taxon>
        <taxon>Hexapoda</taxon>
        <taxon>Insecta</taxon>
        <taxon>Pterygota</taxon>
        <taxon>Neoptera</taxon>
        <taxon>Paraneoptera</taxon>
        <taxon>Hemiptera</taxon>
        <taxon>Auchenorrhyncha</taxon>
        <taxon>Cercopoidea</taxon>
        <taxon>Clastopteridae</taxon>
        <taxon>Clastoptera</taxon>
    </lineage>
</organism>
<dbReference type="SUPFAM" id="SSF48065">
    <property type="entry name" value="DBL homology domain (DH-domain)"/>
    <property type="match status" value="1"/>
</dbReference>
<dbReference type="InterPro" id="IPR001331">
    <property type="entry name" value="GDS_CDC24_CS"/>
</dbReference>